<accession>A0A220TYS2</accession>
<keyword evidence="7" id="KW-0030">Aminoacyl-tRNA synthetase</keyword>
<dbReference type="KEGG" id="vil:CFK37_02520"/>
<proteinExistence type="predicted"/>
<dbReference type="Proteomes" id="UP000198312">
    <property type="component" value="Chromosome"/>
</dbReference>
<dbReference type="RefSeq" id="WP_089060421.1">
    <property type="nucleotide sequence ID" value="NZ_CP022315.1"/>
</dbReference>
<dbReference type="Gene3D" id="3.10.290.10">
    <property type="entry name" value="RNA-binding S4 domain"/>
    <property type="match status" value="1"/>
</dbReference>
<name>A0A220TYS2_9BACI</name>
<dbReference type="PROSITE" id="PS50889">
    <property type="entry name" value="S4"/>
    <property type="match status" value="1"/>
</dbReference>
<evidence type="ECO:0000256" key="7">
    <source>
        <dbReference type="ARBA" id="ARBA00023146"/>
    </source>
</evidence>
<gene>
    <name evidence="10" type="ORF">CFK37_02520</name>
</gene>
<dbReference type="AlphaFoldDB" id="A0A220TYS2"/>
<dbReference type="EMBL" id="CP022315">
    <property type="protein sequence ID" value="ASK61144.1"/>
    <property type="molecule type" value="Genomic_DNA"/>
</dbReference>
<dbReference type="InterPro" id="IPR036986">
    <property type="entry name" value="S4_RNA-bd_sf"/>
</dbReference>
<dbReference type="SMART" id="SM00363">
    <property type="entry name" value="S4"/>
    <property type="match status" value="1"/>
</dbReference>
<dbReference type="SUPFAM" id="SSF55174">
    <property type="entry name" value="Alpha-L RNA-binding motif"/>
    <property type="match status" value="1"/>
</dbReference>
<sequence length="79" mass="9045">MPDEIPEVIWNKDKTAGILNLITELNMLLSKSEALRMIKNGGIRLNQKKVEDPSFIVTIRDGLVLQAGKRKFVRLKLER</sequence>
<evidence type="ECO:0000256" key="2">
    <source>
        <dbReference type="ARBA" id="ARBA00022598"/>
    </source>
</evidence>
<dbReference type="GO" id="GO:0005524">
    <property type="term" value="F:ATP binding"/>
    <property type="evidence" value="ECO:0007669"/>
    <property type="project" value="UniProtKB-KW"/>
</dbReference>
<dbReference type="FunFam" id="3.10.290.10:FF:000022">
    <property type="entry name" value="Tyrosine--tRNA ligase"/>
    <property type="match status" value="1"/>
</dbReference>
<evidence type="ECO:0000256" key="4">
    <source>
        <dbReference type="ARBA" id="ARBA00022840"/>
    </source>
</evidence>
<evidence type="ECO:0000256" key="3">
    <source>
        <dbReference type="ARBA" id="ARBA00022741"/>
    </source>
</evidence>
<keyword evidence="5 8" id="KW-0694">RNA-binding</keyword>
<dbReference type="GO" id="GO:0004812">
    <property type="term" value="F:aminoacyl-tRNA ligase activity"/>
    <property type="evidence" value="ECO:0007669"/>
    <property type="project" value="UniProtKB-KW"/>
</dbReference>
<evidence type="ECO:0000256" key="5">
    <source>
        <dbReference type="ARBA" id="ARBA00022884"/>
    </source>
</evidence>
<keyword evidence="3" id="KW-0547">Nucleotide-binding</keyword>
<dbReference type="Pfam" id="PF01479">
    <property type="entry name" value="S4"/>
    <property type="match status" value="1"/>
</dbReference>
<evidence type="ECO:0000313" key="10">
    <source>
        <dbReference type="EMBL" id="ASK61144.1"/>
    </source>
</evidence>
<evidence type="ECO:0000256" key="8">
    <source>
        <dbReference type="PROSITE-ProRule" id="PRU00182"/>
    </source>
</evidence>
<evidence type="ECO:0000313" key="11">
    <source>
        <dbReference type="Proteomes" id="UP000198312"/>
    </source>
</evidence>
<reference evidence="10 11" key="1">
    <citation type="submission" date="2017-07" db="EMBL/GenBank/DDBJ databases">
        <title>Virgibacillus sp. LM2416.</title>
        <authorList>
            <person name="Tak E.J."/>
            <person name="Bae J.-W."/>
        </authorList>
    </citation>
    <scope>NUCLEOTIDE SEQUENCE [LARGE SCALE GENOMIC DNA]</scope>
    <source>
        <strain evidence="10 11">LM2416</strain>
    </source>
</reference>
<dbReference type="CDD" id="cd00165">
    <property type="entry name" value="S4"/>
    <property type="match status" value="1"/>
</dbReference>
<keyword evidence="4" id="KW-0067">ATP-binding</keyword>
<feature type="domain" description="RNA-binding S4" evidence="9">
    <location>
        <begin position="17"/>
        <end position="78"/>
    </location>
</feature>
<keyword evidence="2" id="KW-0436">Ligase</keyword>
<evidence type="ECO:0000259" key="9">
    <source>
        <dbReference type="SMART" id="SM00363"/>
    </source>
</evidence>
<evidence type="ECO:0000256" key="1">
    <source>
        <dbReference type="ARBA" id="ARBA00022490"/>
    </source>
</evidence>
<dbReference type="GO" id="GO:0006412">
    <property type="term" value="P:translation"/>
    <property type="evidence" value="ECO:0007669"/>
    <property type="project" value="UniProtKB-KW"/>
</dbReference>
<keyword evidence="6" id="KW-0648">Protein biosynthesis</keyword>
<keyword evidence="1" id="KW-0963">Cytoplasm</keyword>
<keyword evidence="11" id="KW-1185">Reference proteome</keyword>
<dbReference type="GO" id="GO:0003723">
    <property type="term" value="F:RNA binding"/>
    <property type="evidence" value="ECO:0007669"/>
    <property type="project" value="UniProtKB-KW"/>
</dbReference>
<evidence type="ECO:0000256" key="6">
    <source>
        <dbReference type="ARBA" id="ARBA00022917"/>
    </source>
</evidence>
<organism evidence="10 11">
    <name type="scientific">Virgibacillus phasianinus</name>
    <dbReference type="NCBI Taxonomy" id="2017483"/>
    <lineage>
        <taxon>Bacteria</taxon>
        <taxon>Bacillati</taxon>
        <taxon>Bacillota</taxon>
        <taxon>Bacilli</taxon>
        <taxon>Bacillales</taxon>
        <taxon>Bacillaceae</taxon>
        <taxon>Virgibacillus</taxon>
    </lineage>
</organism>
<dbReference type="InterPro" id="IPR002942">
    <property type="entry name" value="S4_RNA-bd"/>
</dbReference>
<protein>
    <submittedName>
        <fullName evidence="10">RNA-binding protein</fullName>
    </submittedName>
</protein>
<dbReference type="OrthoDB" id="9804243at2"/>